<sequence>MDGVSDILEDWPSVPHTASETSKKMHRYVMALVKIVKEQFVKIKELETKLASTEGRSQDPSRGTGTLWRHRYGVQPVGHPKAGQKFYWGIRWNELRPPLVSTDKDCFHATLSWCYELRSQALAHTDSTPRQILSLGNYEIFSERIQDSAKLLENDVNIAYNQLVKSYCEASSIAIPTRLHHSRLRHRQSGSMPTSRN</sequence>
<accession>A0A3M7PA50</accession>
<dbReference type="Proteomes" id="UP000276133">
    <property type="component" value="Unassembled WGS sequence"/>
</dbReference>
<protein>
    <submittedName>
        <fullName evidence="1">Uncharacterized protein</fullName>
    </submittedName>
</protein>
<dbReference type="AlphaFoldDB" id="A0A3M7PA50"/>
<gene>
    <name evidence="1" type="ORF">BpHYR1_006844</name>
</gene>
<evidence type="ECO:0000313" key="1">
    <source>
        <dbReference type="EMBL" id="RMZ95650.1"/>
    </source>
</evidence>
<evidence type="ECO:0000313" key="2">
    <source>
        <dbReference type="Proteomes" id="UP000276133"/>
    </source>
</evidence>
<comment type="caution">
    <text evidence="1">The sequence shown here is derived from an EMBL/GenBank/DDBJ whole genome shotgun (WGS) entry which is preliminary data.</text>
</comment>
<reference evidence="1 2" key="1">
    <citation type="journal article" date="2018" name="Sci. Rep.">
        <title>Genomic signatures of local adaptation to the degree of environmental predictability in rotifers.</title>
        <authorList>
            <person name="Franch-Gras L."/>
            <person name="Hahn C."/>
            <person name="Garcia-Roger E.M."/>
            <person name="Carmona M.J."/>
            <person name="Serra M."/>
            <person name="Gomez A."/>
        </authorList>
    </citation>
    <scope>NUCLEOTIDE SEQUENCE [LARGE SCALE GENOMIC DNA]</scope>
    <source>
        <strain evidence="1">HYR1</strain>
    </source>
</reference>
<proteinExistence type="predicted"/>
<keyword evidence="2" id="KW-1185">Reference proteome</keyword>
<name>A0A3M7PA50_BRAPC</name>
<organism evidence="1 2">
    <name type="scientific">Brachionus plicatilis</name>
    <name type="common">Marine rotifer</name>
    <name type="synonym">Brachionus muelleri</name>
    <dbReference type="NCBI Taxonomy" id="10195"/>
    <lineage>
        <taxon>Eukaryota</taxon>
        <taxon>Metazoa</taxon>
        <taxon>Spiralia</taxon>
        <taxon>Gnathifera</taxon>
        <taxon>Rotifera</taxon>
        <taxon>Eurotatoria</taxon>
        <taxon>Monogononta</taxon>
        <taxon>Pseudotrocha</taxon>
        <taxon>Ploima</taxon>
        <taxon>Brachionidae</taxon>
        <taxon>Brachionus</taxon>
    </lineage>
</organism>
<dbReference type="EMBL" id="REGN01012354">
    <property type="protein sequence ID" value="RMZ95650.1"/>
    <property type="molecule type" value="Genomic_DNA"/>
</dbReference>